<sequence length="177" mass="18738">MEERKISEWWPRAGGGQPANSVARPRGLARGQAASAGSAAQKREGKVGPRDGSGSPPPKPLRLPEAFWNLSGRVWAAGLLAIARWVFGGGGAGQEEPGGGGMHDLSPSLQSTESSMLLPGHQTDHALRFRLSKPISRLAAASMPPQLPPSLASNPKSFSTQSILNCITYHTLWDDNL</sequence>
<evidence type="ECO:0000313" key="3">
    <source>
        <dbReference type="Proteomes" id="UP000054563"/>
    </source>
</evidence>
<accession>A0A0J8UBX9</accession>
<feature type="compositionally biased region" description="Gly residues" evidence="1">
    <location>
        <begin position="93"/>
        <end position="102"/>
    </location>
</feature>
<proteinExistence type="predicted"/>
<gene>
    <name evidence="2" type="ORF">CIHG_02434</name>
</gene>
<dbReference type="Proteomes" id="UP000054563">
    <property type="component" value="Unassembled WGS sequence"/>
</dbReference>
<evidence type="ECO:0000313" key="2">
    <source>
        <dbReference type="EMBL" id="KMU84648.1"/>
    </source>
</evidence>
<reference evidence="3" key="1">
    <citation type="journal article" date="2010" name="Genome Res.">
        <title>Population genomic sequencing of Coccidioides fungi reveals recent hybridization and transposon control.</title>
        <authorList>
            <person name="Neafsey D.E."/>
            <person name="Barker B.M."/>
            <person name="Sharpton T.J."/>
            <person name="Stajich J.E."/>
            <person name="Park D.J."/>
            <person name="Whiston E."/>
            <person name="Hung C.-Y."/>
            <person name="McMahan C."/>
            <person name="White J."/>
            <person name="Sykes S."/>
            <person name="Heiman D."/>
            <person name="Young S."/>
            <person name="Zeng Q."/>
            <person name="Abouelleil A."/>
            <person name="Aftuck L."/>
            <person name="Bessette D."/>
            <person name="Brown A."/>
            <person name="FitzGerald M."/>
            <person name="Lui A."/>
            <person name="Macdonald J.P."/>
            <person name="Priest M."/>
            <person name="Orbach M.J."/>
            <person name="Galgiani J.N."/>
            <person name="Kirkland T.N."/>
            <person name="Cole G.T."/>
            <person name="Birren B.W."/>
            <person name="Henn M.R."/>
            <person name="Taylor J.W."/>
            <person name="Rounsley S.D."/>
        </authorList>
    </citation>
    <scope>NUCLEOTIDE SEQUENCE [LARGE SCALE GENOMIC DNA]</scope>
    <source>
        <strain evidence="3">H538.4</strain>
    </source>
</reference>
<dbReference type="EMBL" id="DS016985">
    <property type="protein sequence ID" value="KMU84648.1"/>
    <property type="molecule type" value="Genomic_DNA"/>
</dbReference>
<feature type="compositionally biased region" description="Low complexity" evidence="1">
    <location>
        <begin position="31"/>
        <end position="40"/>
    </location>
</feature>
<organism evidence="2 3">
    <name type="scientific">Coccidioides immitis H538.4</name>
    <dbReference type="NCBI Taxonomy" id="396776"/>
    <lineage>
        <taxon>Eukaryota</taxon>
        <taxon>Fungi</taxon>
        <taxon>Dikarya</taxon>
        <taxon>Ascomycota</taxon>
        <taxon>Pezizomycotina</taxon>
        <taxon>Eurotiomycetes</taxon>
        <taxon>Eurotiomycetidae</taxon>
        <taxon>Onygenales</taxon>
        <taxon>Onygenaceae</taxon>
        <taxon>Coccidioides</taxon>
    </lineage>
</organism>
<name>A0A0J8UBX9_COCIT</name>
<dbReference type="AlphaFoldDB" id="A0A0J8UBX9"/>
<feature type="region of interest" description="Disordered" evidence="1">
    <location>
        <begin position="1"/>
        <end position="60"/>
    </location>
</feature>
<feature type="region of interest" description="Disordered" evidence="1">
    <location>
        <begin position="93"/>
        <end position="116"/>
    </location>
</feature>
<protein>
    <submittedName>
        <fullName evidence="2">Uncharacterized protein</fullName>
    </submittedName>
</protein>
<dbReference type="VEuPathDB" id="FungiDB:CIHG_02434"/>
<evidence type="ECO:0000256" key="1">
    <source>
        <dbReference type="SAM" id="MobiDB-lite"/>
    </source>
</evidence>